<dbReference type="EnsemblMetazoa" id="XM_038204682.1">
    <property type="protein sequence ID" value="XP_038060610.1"/>
    <property type="gene ID" value="LOC119731510"/>
</dbReference>
<keyword evidence="3" id="KW-1185">Reference proteome</keyword>
<keyword evidence="1" id="KW-0812">Transmembrane</keyword>
<proteinExistence type="predicted"/>
<organism evidence="2 3">
    <name type="scientific">Patiria miniata</name>
    <name type="common">Bat star</name>
    <name type="synonym">Asterina miniata</name>
    <dbReference type="NCBI Taxonomy" id="46514"/>
    <lineage>
        <taxon>Eukaryota</taxon>
        <taxon>Metazoa</taxon>
        <taxon>Echinodermata</taxon>
        <taxon>Eleutherozoa</taxon>
        <taxon>Asterozoa</taxon>
        <taxon>Asteroidea</taxon>
        <taxon>Valvatacea</taxon>
        <taxon>Valvatida</taxon>
        <taxon>Asterinidae</taxon>
        <taxon>Patiria</taxon>
    </lineage>
</organism>
<sequence>MDDGSGKDGSAPLSGAVYHEVAPEKVLATKVYIALTVAMIVLSVIFCLVRGQYDFTYYLMAVNILISAIIILFSCFWYKTGDLDPTKWWFLILVGTVVIFQCITTDIYVFQHENPNPPASTAAPPPLTTPNGNPETLQPATKAMALMMALAGGGGQPD</sequence>
<keyword evidence="1" id="KW-0472">Membrane</keyword>
<dbReference type="OrthoDB" id="9989066at2759"/>
<dbReference type="OMA" id="SNAIYYE"/>
<name>A0A914A9T4_PATMI</name>
<protein>
    <submittedName>
        <fullName evidence="2">Uncharacterized protein</fullName>
    </submittedName>
</protein>
<feature type="transmembrane region" description="Helical" evidence="1">
    <location>
        <begin position="31"/>
        <end position="51"/>
    </location>
</feature>
<dbReference type="GeneID" id="119731510"/>
<evidence type="ECO:0000313" key="3">
    <source>
        <dbReference type="Proteomes" id="UP000887568"/>
    </source>
</evidence>
<keyword evidence="1" id="KW-1133">Transmembrane helix</keyword>
<feature type="transmembrane region" description="Helical" evidence="1">
    <location>
        <begin position="57"/>
        <end position="78"/>
    </location>
</feature>
<dbReference type="RefSeq" id="XP_038060610.1">
    <property type="nucleotide sequence ID" value="XM_038204682.1"/>
</dbReference>
<reference evidence="2" key="1">
    <citation type="submission" date="2022-11" db="UniProtKB">
        <authorList>
            <consortium name="EnsemblMetazoa"/>
        </authorList>
    </citation>
    <scope>IDENTIFICATION</scope>
</reference>
<accession>A0A914A9T4</accession>
<feature type="transmembrane region" description="Helical" evidence="1">
    <location>
        <begin position="90"/>
        <end position="110"/>
    </location>
</feature>
<dbReference type="AlphaFoldDB" id="A0A914A9T4"/>
<dbReference type="Proteomes" id="UP000887568">
    <property type="component" value="Unplaced"/>
</dbReference>
<evidence type="ECO:0000313" key="2">
    <source>
        <dbReference type="EnsemblMetazoa" id="XP_038060610.1"/>
    </source>
</evidence>
<evidence type="ECO:0000256" key="1">
    <source>
        <dbReference type="SAM" id="Phobius"/>
    </source>
</evidence>